<dbReference type="Proteomes" id="UP000828251">
    <property type="component" value="Unassembled WGS sequence"/>
</dbReference>
<comment type="caution">
    <text evidence="1">The sequence shown here is derived from an EMBL/GenBank/DDBJ whole genome shotgun (WGS) entry which is preliminary data.</text>
</comment>
<proteinExistence type="predicted"/>
<name>A0A9D3WCT0_9ROSI</name>
<dbReference type="EMBL" id="JAIQCV010000002">
    <property type="protein sequence ID" value="KAH1121706.1"/>
    <property type="molecule type" value="Genomic_DNA"/>
</dbReference>
<keyword evidence="2" id="KW-1185">Reference proteome</keyword>
<evidence type="ECO:0000313" key="1">
    <source>
        <dbReference type="EMBL" id="KAH1121706.1"/>
    </source>
</evidence>
<protein>
    <submittedName>
        <fullName evidence="1">Uncharacterized protein</fullName>
    </submittedName>
</protein>
<reference evidence="1 2" key="1">
    <citation type="journal article" date="2021" name="Plant Biotechnol. J.">
        <title>Multi-omics assisted identification of the key and species-specific regulatory components of drought-tolerant mechanisms in Gossypium stocksii.</title>
        <authorList>
            <person name="Yu D."/>
            <person name="Ke L."/>
            <person name="Zhang D."/>
            <person name="Wu Y."/>
            <person name="Sun Y."/>
            <person name="Mei J."/>
            <person name="Sun J."/>
            <person name="Sun Y."/>
        </authorList>
    </citation>
    <scope>NUCLEOTIDE SEQUENCE [LARGE SCALE GENOMIC DNA]</scope>
    <source>
        <strain evidence="2">cv. E1</strain>
        <tissue evidence="1">Leaf</tissue>
    </source>
</reference>
<sequence>MSLILEIVLEMSLFYAAKDSGTNFIEEGRNHASRKAQNQVHEYDGLKFPQGPIMRLKAKQIRAKLNRTIQDFVTKALNAHTTEKNQDSLSCFQENYETKSLSNFVV</sequence>
<accession>A0A9D3WCT0</accession>
<organism evidence="1 2">
    <name type="scientific">Gossypium stocksii</name>
    <dbReference type="NCBI Taxonomy" id="47602"/>
    <lineage>
        <taxon>Eukaryota</taxon>
        <taxon>Viridiplantae</taxon>
        <taxon>Streptophyta</taxon>
        <taxon>Embryophyta</taxon>
        <taxon>Tracheophyta</taxon>
        <taxon>Spermatophyta</taxon>
        <taxon>Magnoliopsida</taxon>
        <taxon>eudicotyledons</taxon>
        <taxon>Gunneridae</taxon>
        <taxon>Pentapetalae</taxon>
        <taxon>rosids</taxon>
        <taxon>malvids</taxon>
        <taxon>Malvales</taxon>
        <taxon>Malvaceae</taxon>
        <taxon>Malvoideae</taxon>
        <taxon>Gossypium</taxon>
    </lineage>
</organism>
<evidence type="ECO:0000313" key="2">
    <source>
        <dbReference type="Proteomes" id="UP000828251"/>
    </source>
</evidence>
<gene>
    <name evidence="1" type="ORF">J1N35_004866</name>
</gene>
<dbReference type="AlphaFoldDB" id="A0A9D3WCT0"/>